<dbReference type="AlphaFoldDB" id="A0A379WNS4"/>
<evidence type="ECO:0000313" key="2">
    <source>
        <dbReference type="Proteomes" id="UP000254712"/>
    </source>
</evidence>
<reference evidence="1 2" key="1">
    <citation type="submission" date="2018-06" db="EMBL/GenBank/DDBJ databases">
        <authorList>
            <consortium name="Pathogen Informatics"/>
            <person name="Doyle S."/>
        </authorList>
    </citation>
    <scope>NUCLEOTIDE SEQUENCE [LARGE SCALE GENOMIC DNA]</scope>
    <source>
        <strain evidence="1 2">NCTC8261</strain>
    </source>
</reference>
<name>A0A379WNS4_SALET</name>
<sequence length="55" mass="6123">MSEFMERVMLAGLPGLAHERVGRTSTTYFSSQLTGVNLRFTAVFTDQTVTLAVRQ</sequence>
<accession>A0A379WNS4</accession>
<organism evidence="1 2">
    <name type="scientific">Salmonella enterica I</name>
    <dbReference type="NCBI Taxonomy" id="59201"/>
    <lineage>
        <taxon>Bacteria</taxon>
        <taxon>Pseudomonadati</taxon>
        <taxon>Pseudomonadota</taxon>
        <taxon>Gammaproteobacteria</taxon>
        <taxon>Enterobacterales</taxon>
        <taxon>Enterobacteriaceae</taxon>
        <taxon>Salmonella</taxon>
    </lineage>
</organism>
<dbReference type="EMBL" id="UGXT01000002">
    <property type="protein sequence ID" value="SUH35560.1"/>
    <property type="molecule type" value="Genomic_DNA"/>
</dbReference>
<evidence type="ECO:0000313" key="1">
    <source>
        <dbReference type="EMBL" id="SUH35560.1"/>
    </source>
</evidence>
<dbReference type="Proteomes" id="UP000254712">
    <property type="component" value="Unassembled WGS sequence"/>
</dbReference>
<gene>
    <name evidence="1" type="ORF">NCTC8261_01787</name>
</gene>
<protein>
    <submittedName>
        <fullName evidence="1">Uncharacterized protein</fullName>
    </submittedName>
</protein>
<proteinExistence type="predicted"/>